<organism evidence="2 3">
    <name type="scientific">Corynebacterium matruchotii ATCC 33806</name>
    <dbReference type="NCBI Taxonomy" id="566549"/>
    <lineage>
        <taxon>Bacteria</taxon>
        <taxon>Bacillati</taxon>
        <taxon>Actinomycetota</taxon>
        <taxon>Actinomycetes</taxon>
        <taxon>Mycobacteriales</taxon>
        <taxon>Corynebacteriaceae</taxon>
        <taxon>Corynebacterium</taxon>
    </lineage>
</organism>
<name>C0E6B5_9CORY</name>
<evidence type="ECO:0000313" key="3">
    <source>
        <dbReference type="Proteomes" id="UP000006247"/>
    </source>
</evidence>
<dbReference type="HOGENOM" id="CLU_3250175_0_0_11"/>
<evidence type="ECO:0000256" key="1">
    <source>
        <dbReference type="SAM" id="MobiDB-lite"/>
    </source>
</evidence>
<evidence type="ECO:0000313" key="2">
    <source>
        <dbReference type="EMBL" id="EEG25956.1"/>
    </source>
</evidence>
<protein>
    <submittedName>
        <fullName evidence="2">Uncharacterized protein</fullName>
    </submittedName>
</protein>
<dbReference type="EMBL" id="ACEB01000042">
    <property type="protein sequence ID" value="EEG25956.1"/>
    <property type="molecule type" value="Genomic_DNA"/>
</dbReference>
<feature type="compositionally biased region" description="Basic and acidic residues" evidence="1">
    <location>
        <begin position="17"/>
        <end position="26"/>
    </location>
</feature>
<accession>C0E6B5</accession>
<feature type="compositionally biased region" description="Basic residues" evidence="1">
    <location>
        <begin position="27"/>
        <end position="36"/>
    </location>
</feature>
<reference evidence="2 3" key="1">
    <citation type="submission" date="2009-01" db="EMBL/GenBank/DDBJ databases">
        <authorList>
            <person name="Fulton L."/>
            <person name="Clifton S."/>
            <person name="Chinwalla A.T."/>
            <person name="Mitreva M."/>
            <person name="Sodergren E."/>
            <person name="Weinstock G."/>
            <person name="Clifton S."/>
            <person name="Dooling D.J."/>
            <person name="Fulton B."/>
            <person name="Minx P."/>
            <person name="Pepin K.H."/>
            <person name="Johnson M."/>
            <person name="Bhonagiri V."/>
            <person name="Nash W.E."/>
            <person name="Mardis E.R."/>
            <person name="Wilson R.K."/>
        </authorList>
    </citation>
    <scope>NUCLEOTIDE SEQUENCE [LARGE SCALE GENOMIC DNA]</scope>
    <source>
        <strain evidence="2 3">ATCC 33806</strain>
    </source>
</reference>
<sequence length="42" mass="5161">MDIDCRVRYYRNQIKKTTTETPERSKSVRNLRKNRRMITNTS</sequence>
<gene>
    <name evidence="2" type="ORF">CORMATOL_02548</name>
</gene>
<dbReference type="Proteomes" id="UP000006247">
    <property type="component" value="Unassembled WGS sequence"/>
</dbReference>
<feature type="region of interest" description="Disordered" evidence="1">
    <location>
        <begin position="17"/>
        <end position="42"/>
    </location>
</feature>
<dbReference type="AlphaFoldDB" id="C0E6B5"/>
<proteinExistence type="predicted"/>
<comment type="caution">
    <text evidence="2">The sequence shown here is derived from an EMBL/GenBank/DDBJ whole genome shotgun (WGS) entry which is preliminary data.</text>
</comment>